<sequence>MFSFLRRASPGTTKPLSDPDPVRALAAKAITTDERGEYNAAVELYTELIDKLLTKLKDTPDGEKHRDLRKEIERYMSRAEYIKSLSKEPKTTNAKVEISATFPTAQATKSNERKTSALIARNDPICHLILDEVLDKSPGVTWDDIAGLDEAKQMLQEAVVLPTLRLCAPPKGALLFGPPGTGKTMLAKAVATESNATFFSITASSLTSKWVGEGEKLVRALFEMAKELQPSVIFVDEIDSLLSSRSSGEHDASRRIKNEFFTQLDGATSTSHERILVLGATNLPQELDEAIIRRLEKRIYVSLPDVAARRYLIEHLLKLHQHTLTKADINVIAEATSKFSGSDVRNLCKEAAMGPLRSLGAFVQVLDDLLLPIHARDDETGATWISYSYTTFTKHGCDVQKLDIWFMSEQRGNAYARAKDIFICVVLVESFALV</sequence>
<reference evidence="14 15" key="1">
    <citation type="submission" date="2019-07" db="EMBL/GenBank/DDBJ databases">
        <title>Genomics analysis of Aphanomyces spp. identifies a new class of oomycete effector associated with host adaptation.</title>
        <authorList>
            <person name="Gaulin E."/>
        </authorList>
    </citation>
    <scope>NUCLEOTIDE SEQUENCE [LARGE SCALE GENOMIC DNA]</scope>
    <source>
        <strain evidence="14 15">ATCC 201684</strain>
    </source>
</reference>
<dbReference type="GO" id="GO:0008568">
    <property type="term" value="F:microtubule severing ATPase activity"/>
    <property type="evidence" value="ECO:0007669"/>
    <property type="project" value="UniProtKB-EC"/>
</dbReference>
<dbReference type="PROSITE" id="PS00674">
    <property type="entry name" value="AAA"/>
    <property type="match status" value="1"/>
</dbReference>
<dbReference type="Gene3D" id="1.20.58.80">
    <property type="entry name" value="Phosphotransferase system, lactose/cellobiose-type IIA subunit"/>
    <property type="match status" value="1"/>
</dbReference>
<dbReference type="Proteomes" id="UP000481153">
    <property type="component" value="Unassembled WGS sequence"/>
</dbReference>
<comment type="subcellular location">
    <subcellularLocation>
        <location evidence="1">Cytoplasm</location>
    </subcellularLocation>
</comment>
<dbReference type="SUPFAM" id="SSF52540">
    <property type="entry name" value="P-loop containing nucleoside triphosphate hydrolases"/>
    <property type="match status" value="1"/>
</dbReference>
<evidence type="ECO:0000256" key="7">
    <source>
        <dbReference type="ARBA" id="ARBA00023235"/>
    </source>
</evidence>
<dbReference type="Pfam" id="PF04212">
    <property type="entry name" value="MIT"/>
    <property type="match status" value="1"/>
</dbReference>
<dbReference type="SMART" id="SM00745">
    <property type="entry name" value="MIT"/>
    <property type="match status" value="1"/>
</dbReference>
<dbReference type="Gene3D" id="3.40.50.300">
    <property type="entry name" value="P-loop containing nucleotide triphosphate hydrolases"/>
    <property type="match status" value="1"/>
</dbReference>
<keyword evidence="2" id="KW-0963">Cytoplasm</keyword>
<evidence type="ECO:0000256" key="4">
    <source>
        <dbReference type="ARBA" id="ARBA00022741"/>
    </source>
</evidence>
<evidence type="ECO:0000256" key="2">
    <source>
        <dbReference type="ARBA" id="ARBA00022490"/>
    </source>
</evidence>
<dbReference type="InterPro" id="IPR007330">
    <property type="entry name" value="MIT_dom"/>
</dbReference>
<dbReference type="SUPFAM" id="SSF116846">
    <property type="entry name" value="MIT domain"/>
    <property type="match status" value="1"/>
</dbReference>
<dbReference type="Gene3D" id="1.10.8.60">
    <property type="match status" value="1"/>
</dbReference>
<keyword evidence="7" id="KW-0413">Isomerase</keyword>
<dbReference type="GO" id="GO:0005524">
    <property type="term" value="F:ATP binding"/>
    <property type="evidence" value="ECO:0007669"/>
    <property type="project" value="UniProtKB-KW"/>
</dbReference>
<evidence type="ECO:0000259" key="12">
    <source>
        <dbReference type="SMART" id="SM00382"/>
    </source>
</evidence>
<name>A0A6G0WGI2_9STRA</name>
<dbReference type="GO" id="GO:0016887">
    <property type="term" value="F:ATP hydrolysis activity"/>
    <property type="evidence" value="ECO:0007669"/>
    <property type="project" value="InterPro"/>
</dbReference>
<dbReference type="InterPro" id="IPR003959">
    <property type="entry name" value="ATPase_AAA_core"/>
</dbReference>
<evidence type="ECO:0000256" key="10">
    <source>
        <dbReference type="RuleBase" id="RU003651"/>
    </source>
</evidence>
<dbReference type="InterPro" id="IPR003593">
    <property type="entry name" value="AAA+_ATPase"/>
</dbReference>
<dbReference type="EMBL" id="VJMJ01000220">
    <property type="protein sequence ID" value="KAF0726244.1"/>
    <property type="molecule type" value="Genomic_DNA"/>
</dbReference>
<dbReference type="AlphaFoldDB" id="A0A6G0WGI2"/>
<keyword evidence="3" id="KW-0493">Microtubule</keyword>
<dbReference type="Pfam" id="PF00004">
    <property type="entry name" value="AAA"/>
    <property type="match status" value="1"/>
</dbReference>
<evidence type="ECO:0000256" key="8">
    <source>
        <dbReference type="ARBA" id="ARBA00036378"/>
    </source>
</evidence>
<keyword evidence="15" id="KW-1185">Reference proteome</keyword>
<keyword evidence="4 10" id="KW-0547">Nucleotide-binding</keyword>
<dbReference type="InterPro" id="IPR036181">
    <property type="entry name" value="MIT_dom_sf"/>
</dbReference>
<dbReference type="PANTHER" id="PTHR23074">
    <property type="entry name" value="AAA DOMAIN-CONTAINING"/>
    <property type="match status" value="1"/>
</dbReference>
<dbReference type="FunFam" id="3.40.50.300:FF:001054">
    <property type="entry name" value="ATPase, AAA family, putative"/>
    <property type="match status" value="1"/>
</dbReference>
<dbReference type="EC" id="5.6.1.1" evidence="9"/>
<dbReference type="CDD" id="cd19509">
    <property type="entry name" value="RecA-like_VPS4-like"/>
    <property type="match status" value="1"/>
</dbReference>
<comment type="similarity">
    <text evidence="10">Belongs to the AAA ATPase family.</text>
</comment>
<dbReference type="VEuPathDB" id="FungiDB:AeMF1_007896"/>
<proteinExistence type="inferred from homology"/>
<dbReference type="GO" id="GO:0005737">
    <property type="term" value="C:cytoplasm"/>
    <property type="evidence" value="ECO:0007669"/>
    <property type="project" value="UniProtKB-SubCell"/>
</dbReference>
<dbReference type="Pfam" id="PF17862">
    <property type="entry name" value="AAA_lid_3"/>
    <property type="match status" value="1"/>
</dbReference>
<dbReference type="GO" id="GO:0005874">
    <property type="term" value="C:microtubule"/>
    <property type="evidence" value="ECO:0007669"/>
    <property type="project" value="UniProtKB-KW"/>
</dbReference>
<dbReference type="InterPro" id="IPR027417">
    <property type="entry name" value="P-loop_NTPase"/>
</dbReference>
<protein>
    <recommendedName>
        <fullName evidence="9">microtubule-severing ATPase</fullName>
        <ecNumber evidence="9">5.6.1.1</ecNumber>
    </recommendedName>
</protein>
<keyword evidence="6" id="KW-0472">Membrane</keyword>
<dbReference type="InterPro" id="IPR041569">
    <property type="entry name" value="AAA_lid_3"/>
</dbReference>
<accession>A0A6G0WGI2</accession>
<comment type="caution">
    <text evidence="14">The sequence shown here is derived from an EMBL/GenBank/DDBJ whole genome shotgun (WGS) entry which is preliminary data.</text>
</comment>
<feature type="region of interest" description="Disordered" evidence="11">
    <location>
        <begin position="1"/>
        <end position="20"/>
    </location>
</feature>
<dbReference type="FunFam" id="1.10.8.60:FF:000022">
    <property type="entry name" value="Fidgetin like 1"/>
    <property type="match status" value="1"/>
</dbReference>
<gene>
    <name evidence="14" type="ORF">Ae201684_015462</name>
</gene>
<comment type="catalytic activity">
    <reaction evidence="8">
        <text>n ATP + n H2O + a microtubule = n ADP + n phosphate + (n+1) alpha/beta tubulin heterodimers.</text>
        <dbReference type="EC" id="5.6.1.1"/>
    </reaction>
</comment>
<dbReference type="InterPro" id="IPR003960">
    <property type="entry name" value="ATPase_AAA_CS"/>
</dbReference>
<keyword evidence="5 10" id="KW-0067">ATP-binding</keyword>
<evidence type="ECO:0000313" key="14">
    <source>
        <dbReference type="EMBL" id="KAF0726244.1"/>
    </source>
</evidence>
<evidence type="ECO:0000259" key="13">
    <source>
        <dbReference type="SMART" id="SM00745"/>
    </source>
</evidence>
<evidence type="ECO:0000256" key="3">
    <source>
        <dbReference type="ARBA" id="ARBA00022701"/>
    </source>
</evidence>
<evidence type="ECO:0000256" key="1">
    <source>
        <dbReference type="ARBA" id="ARBA00004496"/>
    </source>
</evidence>
<feature type="domain" description="AAA+ ATPase" evidence="12">
    <location>
        <begin position="169"/>
        <end position="305"/>
    </location>
</feature>
<dbReference type="InterPro" id="IPR050304">
    <property type="entry name" value="MT-severing_AAA_ATPase"/>
</dbReference>
<evidence type="ECO:0000256" key="11">
    <source>
        <dbReference type="SAM" id="MobiDB-lite"/>
    </source>
</evidence>
<feature type="domain" description="MIT" evidence="13">
    <location>
        <begin position="18"/>
        <end position="90"/>
    </location>
</feature>
<dbReference type="PANTHER" id="PTHR23074:SF86">
    <property type="entry name" value="SPASTIN"/>
    <property type="match status" value="1"/>
</dbReference>
<evidence type="ECO:0000313" key="15">
    <source>
        <dbReference type="Proteomes" id="UP000481153"/>
    </source>
</evidence>
<dbReference type="SMART" id="SM00382">
    <property type="entry name" value="AAA"/>
    <property type="match status" value="1"/>
</dbReference>
<evidence type="ECO:0000256" key="6">
    <source>
        <dbReference type="ARBA" id="ARBA00023136"/>
    </source>
</evidence>
<evidence type="ECO:0000256" key="5">
    <source>
        <dbReference type="ARBA" id="ARBA00022840"/>
    </source>
</evidence>
<evidence type="ECO:0000256" key="9">
    <source>
        <dbReference type="ARBA" id="ARBA00038871"/>
    </source>
</evidence>
<organism evidence="14 15">
    <name type="scientific">Aphanomyces euteiches</name>
    <dbReference type="NCBI Taxonomy" id="100861"/>
    <lineage>
        <taxon>Eukaryota</taxon>
        <taxon>Sar</taxon>
        <taxon>Stramenopiles</taxon>
        <taxon>Oomycota</taxon>
        <taxon>Saprolegniomycetes</taxon>
        <taxon>Saprolegniales</taxon>
        <taxon>Verrucalvaceae</taxon>
        <taxon>Aphanomyces</taxon>
    </lineage>
</organism>